<dbReference type="STRING" id="115433.SAMN05421835_12456"/>
<dbReference type="InterPro" id="IPR013691">
    <property type="entry name" value="MeTrfase_14"/>
</dbReference>
<feature type="domain" description="Methyltransferase putative zinc binding" evidence="1">
    <location>
        <begin position="4"/>
        <end position="56"/>
    </location>
</feature>
<dbReference type="OrthoDB" id="3637131at2"/>
<keyword evidence="4" id="KW-1185">Reference proteome</keyword>
<dbReference type="Gene3D" id="3.40.50.150">
    <property type="entry name" value="Vaccinia Virus protein VP39"/>
    <property type="match status" value="1"/>
</dbReference>
<dbReference type="Pfam" id="PF08421">
    <property type="entry name" value="Methyltransf_13"/>
    <property type="match status" value="1"/>
</dbReference>
<dbReference type="Gene3D" id="3.40.50.720">
    <property type="entry name" value="NAD(P)-binding Rossmann-like Domain"/>
    <property type="match status" value="1"/>
</dbReference>
<dbReference type="InterPro" id="IPR029063">
    <property type="entry name" value="SAM-dependent_MTases_sf"/>
</dbReference>
<proteinExistence type="predicted"/>
<dbReference type="Proteomes" id="UP000199025">
    <property type="component" value="Unassembled WGS sequence"/>
</dbReference>
<sequence length="359" mass="38020">MPSCRACGAVVGDVVLDLGEQPPCDLFPPAADPGPDPVFPLRMWLCGRCSLAQLVEDPGTAEEPAGVEPRALTEQAADAVRVLTEAGLVRPGATVAEYGSPHGGSWLPLLRAAGMREAAPGERADLVVDCFGLMHEPVQDKAMAERAERLAPGGALVAQFHSLASILAQGQWNALRHGHFAYYSLPAMTALARTAGLAPDRSWSFPLYGGTVLLELRPGARPDPETQRRERAELAAGVTDAATVAGLGRAAADGAARLRRELAERVRGGKRVLGYGAASRTIALLNRAGIDHELLPAIVDISTGKHGRRMPGCRIPITGPATLRGDLPDVVVLFVPDLLSEVRESFPELKAQDTEWLLA</sequence>
<evidence type="ECO:0000313" key="3">
    <source>
        <dbReference type="EMBL" id="SFK56721.1"/>
    </source>
</evidence>
<dbReference type="EMBL" id="FORP01000024">
    <property type="protein sequence ID" value="SFK56721.1"/>
    <property type="molecule type" value="Genomic_DNA"/>
</dbReference>
<dbReference type="Gene3D" id="6.20.50.110">
    <property type="entry name" value="Methyltransferase, zinc-binding domain"/>
    <property type="match status" value="1"/>
</dbReference>
<organism evidence="3 4">
    <name type="scientific">Amycolatopsis sacchari</name>
    <dbReference type="NCBI Taxonomy" id="115433"/>
    <lineage>
        <taxon>Bacteria</taxon>
        <taxon>Bacillati</taxon>
        <taxon>Actinomycetota</taxon>
        <taxon>Actinomycetes</taxon>
        <taxon>Pseudonocardiales</taxon>
        <taxon>Pseudonocardiaceae</taxon>
        <taxon>Amycolatopsis</taxon>
    </lineage>
</organism>
<dbReference type="InterPro" id="IPR013630">
    <property type="entry name" value="Methyltransf_Zn-bd_dom_put"/>
</dbReference>
<feature type="domain" description="C-methyltransferase" evidence="2">
    <location>
        <begin position="209"/>
        <end position="358"/>
    </location>
</feature>
<reference evidence="3 4" key="1">
    <citation type="submission" date="2016-10" db="EMBL/GenBank/DDBJ databases">
        <authorList>
            <person name="de Groot N.N."/>
        </authorList>
    </citation>
    <scope>NUCLEOTIDE SEQUENCE [LARGE SCALE GENOMIC DNA]</scope>
    <source>
        <strain evidence="3 4">DSM 44468</strain>
    </source>
</reference>
<dbReference type="AlphaFoldDB" id="A0A1I4ALA7"/>
<dbReference type="InterPro" id="IPR038576">
    <property type="entry name" value="Methyltransf_Zn-bd_dom_put_sf"/>
</dbReference>
<evidence type="ECO:0000313" key="4">
    <source>
        <dbReference type="Proteomes" id="UP000199025"/>
    </source>
</evidence>
<protein>
    <submittedName>
        <fullName evidence="3">Putative zinc binding domain-containing protein</fullName>
    </submittedName>
</protein>
<dbReference type="SUPFAM" id="SSF53335">
    <property type="entry name" value="S-adenosyl-L-methionine-dependent methyltransferases"/>
    <property type="match status" value="1"/>
</dbReference>
<gene>
    <name evidence="3" type="ORF">SAMN05421835_12456</name>
</gene>
<name>A0A1I4ALA7_9PSEU</name>
<evidence type="ECO:0000259" key="1">
    <source>
        <dbReference type="Pfam" id="PF08421"/>
    </source>
</evidence>
<evidence type="ECO:0000259" key="2">
    <source>
        <dbReference type="Pfam" id="PF08484"/>
    </source>
</evidence>
<dbReference type="Pfam" id="PF08484">
    <property type="entry name" value="Methyltransf_14"/>
    <property type="match status" value="1"/>
</dbReference>
<accession>A0A1I4ALA7</accession>